<dbReference type="GO" id="GO:0070008">
    <property type="term" value="F:serine-type exopeptidase activity"/>
    <property type="evidence" value="ECO:0007669"/>
    <property type="project" value="InterPro"/>
</dbReference>
<reference evidence="3 5" key="1">
    <citation type="journal article" date="2009" name="PLoS Biol.">
        <title>Lineage-specific biology revealed by a finished genome assembly of the mouse.</title>
        <authorList>
            <consortium name="Mouse Genome Sequencing Consortium"/>
            <person name="Church D.M."/>
            <person name="Goodstadt L."/>
            <person name="Hillier L.W."/>
            <person name="Zody M.C."/>
            <person name="Goldstein S."/>
            <person name="She X."/>
            <person name="Bult C.J."/>
            <person name="Agarwala R."/>
            <person name="Cherry J.L."/>
            <person name="DiCuccio M."/>
            <person name="Hlavina W."/>
            <person name="Kapustin Y."/>
            <person name="Meric P."/>
            <person name="Maglott D."/>
            <person name="Birtle Z."/>
            <person name="Marques A.C."/>
            <person name="Graves T."/>
            <person name="Zhou S."/>
            <person name="Teague B."/>
            <person name="Potamousis K."/>
            <person name="Churas C."/>
            <person name="Place M."/>
            <person name="Herschleb J."/>
            <person name="Runnheim R."/>
            <person name="Forrest D."/>
            <person name="Amos-Landgraf J."/>
            <person name="Schwartz D.C."/>
            <person name="Cheng Z."/>
            <person name="Lindblad-Toh K."/>
            <person name="Eichler E.E."/>
            <person name="Ponting C.P."/>
        </authorList>
    </citation>
    <scope>NUCLEOTIDE SEQUENCE [LARGE SCALE GENOMIC DNA]</scope>
    <source>
        <strain evidence="3 5">C57BL/6J</strain>
    </source>
</reference>
<dbReference type="AlphaFoldDB" id="A0A0U1RNM3"/>
<protein>
    <submittedName>
        <fullName evidence="3">Hepsin</fullName>
    </submittedName>
</protein>
<dbReference type="ProteomicsDB" id="326701"/>
<dbReference type="Antibodypedia" id="1718">
    <property type="antibodies" value="219 antibodies from 33 providers"/>
</dbReference>
<evidence type="ECO:0000313" key="3">
    <source>
        <dbReference type="Ensembl" id="ENSMUSP00000145624.2"/>
    </source>
</evidence>
<evidence type="ECO:0000313" key="5">
    <source>
        <dbReference type="Proteomes" id="UP000000589"/>
    </source>
</evidence>
<accession>A0A0U1RNM3</accession>
<dbReference type="InterPro" id="IPR036772">
    <property type="entry name" value="SRCR-like_dom_sf"/>
</dbReference>
<dbReference type="jPOST" id="A0A0U1RNM3"/>
<sequence>MAKEGGRTAACCSRPKVAALIVGTLLFLTGIGAASWAIVTILLQSDQEPLYQVQLSPGDSRLAVFDKTEGTWRLLCSSRSNARVAGLGCEEMGFLRALAHSELDVRTAGANGTSGFFCVDEGGLPLAQRLLDVISVW</sequence>
<organism evidence="3 5">
    <name type="scientific">Mus musculus</name>
    <name type="common">Mouse</name>
    <dbReference type="NCBI Taxonomy" id="10090"/>
    <lineage>
        <taxon>Eukaryota</taxon>
        <taxon>Metazoa</taxon>
        <taxon>Chordata</taxon>
        <taxon>Craniata</taxon>
        <taxon>Vertebrata</taxon>
        <taxon>Euteleostomi</taxon>
        <taxon>Mammalia</taxon>
        <taxon>Eutheria</taxon>
        <taxon>Euarchontoglires</taxon>
        <taxon>Glires</taxon>
        <taxon>Rodentia</taxon>
        <taxon>Myomorpha</taxon>
        <taxon>Muroidea</taxon>
        <taxon>Muridae</taxon>
        <taxon>Murinae</taxon>
        <taxon>Mus</taxon>
        <taxon>Mus</taxon>
    </lineage>
</organism>
<evidence type="ECO:0000313" key="4">
    <source>
        <dbReference type="MGI" id="MGI:1196620"/>
    </source>
</evidence>
<dbReference type="GO" id="GO:0016020">
    <property type="term" value="C:membrane"/>
    <property type="evidence" value="ECO:0007669"/>
    <property type="project" value="InterPro"/>
</dbReference>
<dbReference type="ExpressionAtlas" id="A0A0U1RNM3">
    <property type="expression patterns" value="baseline and differential"/>
</dbReference>
<reference evidence="3" key="4">
    <citation type="submission" date="2025-09" db="UniProtKB">
        <authorList>
            <consortium name="Ensembl"/>
        </authorList>
    </citation>
    <scope>IDENTIFICATION</scope>
    <source>
        <strain evidence="3">C57BL/6J</strain>
    </source>
</reference>
<dbReference type="Pfam" id="PF09272">
    <property type="entry name" value="Hepsin-SRCR"/>
    <property type="match status" value="1"/>
</dbReference>
<dbReference type="GeneTree" id="ENSGT00940000159697"/>
<gene>
    <name evidence="3 4" type="primary">Hpn</name>
</gene>
<keyword evidence="5" id="KW-1185">Reference proteome</keyword>
<dbReference type="Gene3D" id="3.10.250.10">
    <property type="entry name" value="SRCR-like domain"/>
    <property type="match status" value="1"/>
</dbReference>
<dbReference type="InterPro" id="IPR015352">
    <property type="entry name" value="Hepsin-SRCR_dom"/>
</dbReference>
<evidence type="ECO:0000259" key="2">
    <source>
        <dbReference type="Pfam" id="PF09272"/>
    </source>
</evidence>
<dbReference type="Ensembl" id="ENSMUST00000165124.8">
    <property type="protein sequence ID" value="ENSMUSP00000145624.2"/>
    <property type="gene ID" value="ENSMUSG00000001249.15"/>
</dbReference>
<dbReference type="SUPFAM" id="SSF56487">
    <property type="entry name" value="SRCR-like"/>
    <property type="match status" value="1"/>
</dbReference>
<keyword evidence="1" id="KW-1015">Disulfide bond</keyword>
<name>A0A0U1RNM3_MOUSE</name>
<evidence type="ECO:0007829" key="6">
    <source>
        <dbReference type="ProteomicsDB" id="A0A0U1RNM3"/>
    </source>
</evidence>
<dbReference type="Bgee" id="ENSMUSG00000001249">
    <property type="expression patterns" value="Expressed in right kidney and 185 other cell types or tissues"/>
</dbReference>
<dbReference type="MGI" id="MGI:1196620">
    <property type="gene designation" value="Hpn"/>
</dbReference>
<dbReference type="AGR" id="MGI:1196620"/>
<dbReference type="GO" id="GO:0004252">
    <property type="term" value="F:serine-type endopeptidase activity"/>
    <property type="evidence" value="ECO:0007669"/>
    <property type="project" value="InterPro"/>
</dbReference>
<keyword evidence="6" id="KW-1267">Proteomics identification</keyword>
<feature type="domain" description="Hepsin SRCR" evidence="2">
    <location>
        <begin position="50"/>
        <end position="136"/>
    </location>
</feature>
<reference evidence="3 5" key="2">
    <citation type="journal article" date="2011" name="PLoS Biol.">
        <title>Modernizing reference genome assemblies.</title>
        <authorList>
            <person name="Church D.M."/>
            <person name="Schneider V.A."/>
            <person name="Graves T."/>
            <person name="Auger K."/>
            <person name="Cunningham F."/>
            <person name="Bouk N."/>
            <person name="Chen H.C."/>
            <person name="Agarwala R."/>
            <person name="McLaren W.M."/>
            <person name="Ritchie G.R."/>
            <person name="Albracht D."/>
            <person name="Kremitzki M."/>
            <person name="Rock S."/>
            <person name="Kotkiewicz H."/>
            <person name="Kremitzki C."/>
            <person name="Wollam A."/>
            <person name="Trani L."/>
            <person name="Fulton L."/>
            <person name="Fulton R."/>
            <person name="Matthews L."/>
            <person name="Whitehead S."/>
            <person name="Chow W."/>
            <person name="Torrance J."/>
            <person name="Dunn M."/>
            <person name="Harden G."/>
            <person name="Threadgold G."/>
            <person name="Wood J."/>
            <person name="Collins J."/>
            <person name="Heath P."/>
            <person name="Griffiths G."/>
            <person name="Pelan S."/>
            <person name="Grafham D."/>
            <person name="Eichler E.E."/>
            <person name="Weinstock G."/>
            <person name="Mardis E.R."/>
            <person name="Wilson R.K."/>
            <person name="Howe K."/>
            <person name="Flicek P."/>
            <person name="Hubbard T."/>
        </authorList>
    </citation>
    <scope>NUCLEOTIDE SEQUENCE [LARGE SCALE GENOMIC DNA]</scope>
    <source>
        <strain evidence="3 5">C57BL/6J</strain>
    </source>
</reference>
<dbReference type="VEuPathDB" id="HostDB:ENSMUSG00000001249"/>
<dbReference type="SMR" id="A0A0U1RNM3"/>
<evidence type="ECO:0000256" key="1">
    <source>
        <dbReference type="ARBA" id="ARBA00023157"/>
    </source>
</evidence>
<proteinExistence type="evidence at protein level"/>
<reference evidence="3" key="3">
    <citation type="submission" date="2025-08" db="UniProtKB">
        <authorList>
            <consortium name="Ensembl"/>
        </authorList>
    </citation>
    <scope>IDENTIFICATION</scope>
    <source>
        <strain evidence="3">C57BL/6J</strain>
    </source>
</reference>
<dbReference type="Proteomes" id="UP000000589">
    <property type="component" value="Chromosome 7"/>
</dbReference>